<evidence type="ECO:0000313" key="3">
    <source>
        <dbReference type="Proteomes" id="UP000253420"/>
    </source>
</evidence>
<feature type="domain" description="VOC" evidence="1">
    <location>
        <begin position="137"/>
        <end position="252"/>
    </location>
</feature>
<comment type="caution">
    <text evidence="2">The sequence shown here is derived from an EMBL/GenBank/DDBJ whole genome shotgun (WGS) entry which is preliminary data.</text>
</comment>
<name>A0A368K1I5_9HYPH</name>
<accession>A0A368K1I5</accession>
<evidence type="ECO:0000259" key="1">
    <source>
        <dbReference type="PROSITE" id="PS51819"/>
    </source>
</evidence>
<dbReference type="InterPro" id="IPR037523">
    <property type="entry name" value="VOC_core"/>
</dbReference>
<dbReference type="Gene3D" id="3.10.180.10">
    <property type="entry name" value="2,3-Dihydroxybiphenyl 1,2-Dioxygenase, domain 1"/>
    <property type="match status" value="2"/>
</dbReference>
<dbReference type="InterPro" id="IPR029068">
    <property type="entry name" value="Glyas_Bleomycin-R_OHBP_Dase"/>
</dbReference>
<dbReference type="PANTHER" id="PTHR33993:SF14">
    <property type="entry name" value="GB|AAF24581.1"/>
    <property type="match status" value="1"/>
</dbReference>
<feature type="domain" description="VOC" evidence="1">
    <location>
        <begin position="6"/>
        <end position="122"/>
    </location>
</feature>
<gene>
    <name evidence="2" type="ORF">DUT91_13180</name>
</gene>
<dbReference type="CDD" id="cd07247">
    <property type="entry name" value="SgaA_N_like"/>
    <property type="match status" value="2"/>
</dbReference>
<dbReference type="OrthoDB" id="9793039at2"/>
<dbReference type="PROSITE" id="PS51819">
    <property type="entry name" value="VOC"/>
    <property type="match status" value="2"/>
</dbReference>
<dbReference type="InterPro" id="IPR052164">
    <property type="entry name" value="Anthracycline_SecMetBiosynth"/>
</dbReference>
<protein>
    <submittedName>
        <fullName evidence="2">VOC family protein</fullName>
    </submittedName>
</protein>
<dbReference type="AlphaFoldDB" id="A0A368K1I5"/>
<dbReference type="Proteomes" id="UP000253420">
    <property type="component" value="Unassembled WGS sequence"/>
</dbReference>
<sequence length="254" mass="27724">MPKQSNFIWYELMTSDLAGAEAFYKEVIGWNAENWPGEMPYTIVKAGETGVAGLMTIPEEAKAMGARPMWLAYIHAEDVDAATESLRKAGGKVYREPADIPEVGRFSVVADPQGAMFMLMAPSMEGPPPLPESTPGTVGWNELYAGDGPSAFDFYSSQFGWTKDQAMDMGPMGVYQLFAIDGQMRGAVMTKPENVPVPMWQFYFNVDGLDAALDRVKENRGKVVMDPMEVPGGSWVAGCVDPQGALFSLVSPKR</sequence>
<dbReference type="EMBL" id="QOZG01000005">
    <property type="protein sequence ID" value="RCS23256.1"/>
    <property type="molecule type" value="Genomic_DNA"/>
</dbReference>
<keyword evidence="3" id="KW-1185">Reference proteome</keyword>
<evidence type="ECO:0000313" key="2">
    <source>
        <dbReference type="EMBL" id="RCS23256.1"/>
    </source>
</evidence>
<organism evidence="2 3">
    <name type="scientific">Phyllobacterium salinisoli</name>
    <dbReference type="NCBI Taxonomy" id="1899321"/>
    <lineage>
        <taxon>Bacteria</taxon>
        <taxon>Pseudomonadati</taxon>
        <taxon>Pseudomonadota</taxon>
        <taxon>Alphaproteobacteria</taxon>
        <taxon>Hyphomicrobiales</taxon>
        <taxon>Phyllobacteriaceae</taxon>
        <taxon>Phyllobacterium</taxon>
    </lineage>
</organism>
<dbReference type="Pfam" id="PF00903">
    <property type="entry name" value="Glyoxalase"/>
    <property type="match status" value="2"/>
</dbReference>
<proteinExistence type="predicted"/>
<reference evidence="2 3" key="1">
    <citation type="submission" date="2018-07" db="EMBL/GenBank/DDBJ databases">
        <title>The draft genome of Phyllobacterium salinisoli.</title>
        <authorList>
            <person name="Liu L."/>
            <person name="Li L."/>
            <person name="Zhang X."/>
            <person name="Liang L."/>
        </authorList>
    </citation>
    <scope>NUCLEOTIDE SEQUENCE [LARGE SCALE GENOMIC DNA]</scope>
    <source>
        <strain evidence="2 3">LLAN61</strain>
    </source>
</reference>
<dbReference type="RefSeq" id="WP_114440871.1">
    <property type="nucleotide sequence ID" value="NZ_QOZG01000005.1"/>
</dbReference>
<dbReference type="SUPFAM" id="SSF54593">
    <property type="entry name" value="Glyoxalase/Bleomycin resistance protein/Dihydroxybiphenyl dioxygenase"/>
    <property type="match status" value="2"/>
</dbReference>
<dbReference type="PANTHER" id="PTHR33993">
    <property type="entry name" value="GLYOXALASE-RELATED"/>
    <property type="match status" value="1"/>
</dbReference>
<dbReference type="InterPro" id="IPR004360">
    <property type="entry name" value="Glyas_Fos-R_dOase_dom"/>
</dbReference>